<dbReference type="PRINTS" id="PR01680">
    <property type="entry name" value="TNFACTORR6"/>
</dbReference>
<feature type="repeat" description="TNFR-Cys" evidence="12">
    <location>
        <begin position="86"/>
        <end position="128"/>
    </location>
</feature>
<feature type="domain" description="TNFR-Cys" evidence="14">
    <location>
        <begin position="86"/>
        <end position="128"/>
    </location>
</feature>
<evidence type="ECO:0000256" key="1">
    <source>
        <dbReference type="ARBA" id="ARBA00004479"/>
    </source>
</evidence>
<evidence type="ECO:0000256" key="5">
    <source>
        <dbReference type="ARBA" id="ARBA00022729"/>
    </source>
</evidence>
<dbReference type="InterPro" id="IPR001368">
    <property type="entry name" value="TNFR/NGFR_Cys_rich_reg"/>
</dbReference>
<dbReference type="PANTHER" id="PTHR46838">
    <property type="entry name" value="TUMOR NECROSIS FACTOR RECEPTOR SUPERFAMILY MEMBER 14"/>
    <property type="match status" value="1"/>
</dbReference>
<dbReference type="GO" id="GO:0050829">
    <property type="term" value="P:defense response to Gram-negative bacterium"/>
    <property type="evidence" value="ECO:0007669"/>
    <property type="project" value="TreeGrafter"/>
</dbReference>
<evidence type="ECO:0000256" key="7">
    <source>
        <dbReference type="ARBA" id="ARBA00022989"/>
    </source>
</evidence>
<reference evidence="15 16" key="1">
    <citation type="submission" date="2021-07" db="EMBL/GenBank/DDBJ databases">
        <authorList>
            <person name="Imarazene B."/>
            <person name="Zahm M."/>
            <person name="Klopp C."/>
            <person name="Cabau C."/>
            <person name="Beille S."/>
            <person name="Jouanno E."/>
            <person name="Castinel A."/>
            <person name="Lluch J."/>
            <person name="Gil L."/>
            <person name="Kuchtly C."/>
            <person name="Lopez Roques C."/>
            <person name="Donnadieu C."/>
            <person name="Parrinello H."/>
            <person name="Journot L."/>
            <person name="Du K."/>
            <person name="Schartl M."/>
            <person name="Retaux S."/>
            <person name="Guiguen Y."/>
        </authorList>
    </citation>
    <scope>NUCLEOTIDE SEQUENCE [LARGE SCALE GENOMIC DNA]</scope>
    <source>
        <strain evidence="15">Pach_M1</strain>
        <tissue evidence="15">Testis</tissue>
    </source>
</reference>
<keyword evidence="10 15" id="KW-0675">Receptor</keyword>
<dbReference type="GO" id="GO:0050830">
    <property type="term" value="P:defense response to Gram-positive bacterium"/>
    <property type="evidence" value="ECO:0007669"/>
    <property type="project" value="TreeGrafter"/>
</dbReference>
<keyword evidence="3" id="KW-0945">Host-virus interaction</keyword>
<proteinExistence type="predicted"/>
<keyword evidence="6" id="KW-0677">Repeat</keyword>
<feature type="domain" description="TNFR-Cys" evidence="14">
    <location>
        <begin position="49"/>
        <end position="84"/>
    </location>
</feature>
<evidence type="ECO:0000256" key="4">
    <source>
        <dbReference type="ARBA" id="ARBA00022692"/>
    </source>
</evidence>
<keyword evidence="2" id="KW-0597">Phosphoprotein</keyword>
<dbReference type="FunFam" id="2.10.50.10:FF:000007">
    <property type="entry name" value="TNF receptor superfamily member 14"/>
    <property type="match status" value="1"/>
</dbReference>
<sequence length="302" mass="33819">MKCAGETFLSSFIKMKHYKDTFKINRSIKIIFLFSFTLFSLNFKPCSSACARAEYETGDEECCPMCAPGNRVYRDCTEFTSTTCVPCMGATFLDAPNGLKECFICMICDPGVGLRVKTACTRTSDTVCEPLQEYYCTDQHRGSCIHAKKHTKCRPGEFIQHMGSEKSDTVCEACPSGFYSPLGINCTRWTDCSVRDEVQQREGSAVEDVQCVSKTSRHRYSIIPAAASALILLLLLIILFIKPKNPEKSHKNHREVNRGDERDCGLTEAVQETVSSSAHTESSVVRLNFFRKGNRETRSAQP</sequence>
<feature type="disulfide bond" evidence="12">
    <location>
        <begin position="63"/>
        <end position="76"/>
    </location>
</feature>
<dbReference type="GO" id="GO:0009897">
    <property type="term" value="C:external side of plasma membrane"/>
    <property type="evidence" value="ECO:0007669"/>
    <property type="project" value="TreeGrafter"/>
</dbReference>
<dbReference type="GO" id="GO:0046642">
    <property type="term" value="P:negative regulation of alpha-beta T cell proliferation"/>
    <property type="evidence" value="ECO:0007669"/>
    <property type="project" value="TreeGrafter"/>
</dbReference>
<keyword evidence="4 13" id="KW-0812">Transmembrane</keyword>
<keyword evidence="9 12" id="KW-1015">Disulfide bond</keyword>
<evidence type="ECO:0000256" key="6">
    <source>
        <dbReference type="ARBA" id="ARBA00022737"/>
    </source>
</evidence>
<dbReference type="SMART" id="SM00208">
    <property type="entry name" value="TNFR"/>
    <property type="match status" value="4"/>
</dbReference>
<dbReference type="CDD" id="cd13405">
    <property type="entry name" value="TNFRSF14_teleost"/>
    <property type="match status" value="1"/>
</dbReference>
<comment type="caution">
    <text evidence="15">The sequence shown here is derived from an EMBL/GenBank/DDBJ whole genome shotgun (WGS) entry which is preliminary data.</text>
</comment>
<evidence type="ECO:0000313" key="16">
    <source>
        <dbReference type="Proteomes" id="UP000752171"/>
    </source>
</evidence>
<comment type="caution">
    <text evidence="12">Lacks conserved residue(s) required for the propagation of feature annotation.</text>
</comment>
<name>A0A8T2LGP2_ASTMX</name>
<feature type="repeat" description="TNFR-Cys" evidence="12">
    <location>
        <begin position="49"/>
        <end position="84"/>
    </location>
</feature>
<keyword evidence="5" id="KW-0732">Signal</keyword>
<evidence type="ECO:0000256" key="8">
    <source>
        <dbReference type="ARBA" id="ARBA00023136"/>
    </source>
</evidence>
<dbReference type="FunFam" id="2.10.50.10:FF:000009">
    <property type="entry name" value="Tumor necrosis factor receptor superfamily member 14"/>
    <property type="match status" value="1"/>
</dbReference>
<keyword evidence="11" id="KW-0325">Glycoprotein</keyword>
<evidence type="ECO:0000256" key="13">
    <source>
        <dbReference type="SAM" id="Phobius"/>
    </source>
</evidence>
<dbReference type="OrthoDB" id="9949242at2759"/>
<dbReference type="GO" id="GO:0007165">
    <property type="term" value="P:signal transduction"/>
    <property type="evidence" value="ECO:0007669"/>
    <property type="project" value="InterPro"/>
</dbReference>
<gene>
    <name evidence="15" type="primary">CD40</name>
    <name evidence="15" type="ORF">AMEX_G15948</name>
</gene>
<dbReference type="PROSITE" id="PS00652">
    <property type="entry name" value="TNFR_NGFR_1"/>
    <property type="match status" value="2"/>
</dbReference>
<protein>
    <submittedName>
        <fullName evidence="15">Tumor necrosis factor receptor superfamily member 5-like</fullName>
    </submittedName>
</protein>
<evidence type="ECO:0000256" key="9">
    <source>
        <dbReference type="ARBA" id="ARBA00023157"/>
    </source>
</evidence>
<evidence type="ECO:0000313" key="15">
    <source>
        <dbReference type="EMBL" id="KAG9270933.1"/>
    </source>
</evidence>
<dbReference type="Gene3D" id="2.10.50.10">
    <property type="entry name" value="Tumor Necrosis Factor Receptor, subunit A, domain 2"/>
    <property type="match status" value="3"/>
</dbReference>
<comment type="subcellular location">
    <subcellularLocation>
        <location evidence="1">Membrane</location>
        <topology evidence="1">Single-pass type I membrane protein</topology>
    </subcellularLocation>
</comment>
<feature type="transmembrane region" description="Helical" evidence="13">
    <location>
        <begin position="220"/>
        <end position="241"/>
    </location>
</feature>
<keyword evidence="8 13" id="KW-0472">Membrane</keyword>
<dbReference type="GO" id="GO:0002720">
    <property type="term" value="P:positive regulation of cytokine production involved in immune response"/>
    <property type="evidence" value="ECO:0007669"/>
    <property type="project" value="TreeGrafter"/>
</dbReference>
<evidence type="ECO:0000259" key="14">
    <source>
        <dbReference type="PROSITE" id="PS50050"/>
    </source>
</evidence>
<evidence type="ECO:0000256" key="12">
    <source>
        <dbReference type="PROSITE-ProRule" id="PRU00206"/>
    </source>
</evidence>
<dbReference type="CDD" id="cd00185">
    <property type="entry name" value="TNFRSF"/>
    <property type="match status" value="1"/>
</dbReference>
<accession>A0A8T2LGP2</accession>
<dbReference type="Proteomes" id="UP000752171">
    <property type="component" value="Unassembled WGS sequence"/>
</dbReference>
<dbReference type="GO" id="GO:0004888">
    <property type="term" value="F:transmembrane signaling receptor activity"/>
    <property type="evidence" value="ECO:0007669"/>
    <property type="project" value="InterPro"/>
</dbReference>
<keyword evidence="7 13" id="KW-1133">Transmembrane helix</keyword>
<evidence type="ECO:0000256" key="3">
    <source>
        <dbReference type="ARBA" id="ARBA00022581"/>
    </source>
</evidence>
<dbReference type="InterPro" id="IPR008063">
    <property type="entry name" value="Fas_rcpt"/>
</dbReference>
<evidence type="ECO:0000256" key="11">
    <source>
        <dbReference type="ARBA" id="ARBA00023180"/>
    </source>
</evidence>
<dbReference type="GO" id="GO:0006915">
    <property type="term" value="P:apoptotic process"/>
    <property type="evidence" value="ECO:0007669"/>
    <property type="project" value="InterPro"/>
</dbReference>
<dbReference type="GO" id="GO:2000406">
    <property type="term" value="P:positive regulation of T cell migration"/>
    <property type="evidence" value="ECO:0007669"/>
    <property type="project" value="TreeGrafter"/>
</dbReference>
<dbReference type="EMBL" id="JAICCE010000012">
    <property type="protein sequence ID" value="KAG9270933.1"/>
    <property type="molecule type" value="Genomic_DNA"/>
</dbReference>
<feature type="disulfide bond" evidence="12">
    <location>
        <begin position="66"/>
        <end position="84"/>
    </location>
</feature>
<evidence type="ECO:0000256" key="10">
    <source>
        <dbReference type="ARBA" id="ARBA00023170"/>
    </source>
</evidence>
<dbReference type="GO" id="GO:0006955">
    <property type="term" value="P:immune response"/>
    <property type="evidence" value="ECO:0007669"/>
    <property type="project" value="InterPro"/>
</dbReference>
<dbReference type="Pfam" id="PF00020">
    <property type="entry name" value="TNFR_c6"/>
    <property type="match status" value="1"/>
</dbReference>
<dbReference type="PROSITE" id="PS50050">
    <property type="entry name" value="TNFR_NGFR_2"/>
    <property type="match status" value="2"/>
</dbReference>
<dbReference type="AlphaFoldDB" id="A0A8T2LGP2"/>
<dbReference type="PANTHER" id="PTHR46838:SF1">
    <property type="entry name" value="TUMOR NECROSIS FACTOR RECEPTOR SUPERFAMILY MEMBER 14"/>
    <property type="match status" value="1"/>
</dbReference>
<dbReference type="SUPFAM" id="SSF57586">
    <property type="entry name" value="TNF receptor-like"/>
    <property type="match status" value="2"/>
</dbReference>
<feature type="disulfide bond" evidence="12">
    <location>
        <begin position="87"/>
        <end position="102"/>
    </location>
</feature>
<evidence type="ECO:0000256" key="2">
    <source>
        <dbReference type="ARBA" id="ARBA00022553"/>
    </source>
</evidence>
<organism evidence="15 16">
    <name type="scientific">Astyanax mexicanus</name>
    <name type="common">Blind cave fish</name>
    <name type="synonym">Astyanax fasciatus mexicanus</name>
    <dbReference type="NCBI Taxonomy" id="7994"/>
    <lineage>
        <taxon>Eukaryota</taxon>
        <taxon>Metazoa</taxon>
        <taxon>Chordata</taxon>
        <taxon>Craniata</taxon>
        <taxon>Vertebrata</taxon>
        <taxon>Euteleostomi</taxon>
        <taxon>Actinopterygii</taxon>
        <taxon>Neopterygii</taxon>
        <taxon>Teleostei</taxon>
        <taxon>Ostariophysi</taxon>
        <taxon>Characiformes</taxon>
        <taxon>Characoidei</taxon>
        <taxon>Acestrorhamphidae</taxon>
        <taxon>Acestrorhamphinae</taxon>
        <taxon>Astyanax</taxon>
    </lineage>
</organism>